<dbReference type="Gene3D" id="3.40.50.150">
    <property type="entry name" value="Vaccinia Virus protein VP39"/>
    <property type="match status" value="1"/>
</dbReference>
<dbReference type="PATRIC" id="fig|1675527.3.peg.2900"/>
<dbReference type="AlphaFoldDB" id="A0A0J9E4Y7"/>
<feature type="domain" description="Methyltransferase type 11" evidence="2">
    <location>
        <begin position="70"/>
        <end position="167"/>
    </location>
</feature>
<dbReference type="InterPro" id="IPR029063">
    <property type="entry name" value="SAM-dependent_MTases_sf"/>
</dbReference>
<dbReference type="STRING" id="1675527.AIOL_002770"/>
<keyword evidence="3" id="KW-0489">Methyltransferase</keyword>
<keyword evidence="4" id="KW-1185">Reference proteome</keyword>
<organism evidence="3 4">
    <name type="scientific">Candidatus Rhodobacter oscarellae</name>
    <dbReference type="NCBI Taxonomy" id="1675527"/>
    <lineage>
        <taxon>Bacteria</taxon>
        <taxon>Pseudomonadati</taxon>
        <taxon>Pseudomonadota</taxon>
        <taxon>Alphaproteobacteria</taxon>
        <taxon>Rhodobacterales</taxon>
        <taxon>Rhodobacter group</taxon>
        <taxon>Rhodobacter</taxon>
    </lineage>
</organism>
<sequence>MAELETTVTTHYDTGAILERIKAGLIAAGADAEAPQPADLKGVDEFHTGGLEATEALLGPLGLTAEMSGLDVGSGIGGTARFIAESYGSYMHGVDLTPAFVAVATSLSEMCGLGHRTGFLVGSALEMPVSDASFDFATMLHVGMNIEDKTALMRDVARVLKPGGRFALFDIMQGNGEAITFPVPWSSVPESSFVVPPQAYRDAAAAAGLTLVAERNRGDYSKEFFGRVSKAMVESGPSPMGLQLIMGEEAPVRYGNAMAASMQGITETWEMVFQKG</sequence>
<proteinExistence type="predicted"/>
<dbReference type="EC" id="2.1.1.95" evidence="3"/>
<dbReference type="PANTHER" id="PTHR44068">
    <property type="entry name" value="ZGC:194242"/>
    <property type="match status" value="1"/>
</dbReference>
<evidence type="ECO:0000313" key="3">
    <source>
        <dbReference type="EMBL" id="KMW57802.1"/>
    </source>
</evidence>
<evidence type="ECO:0000256" key="1">
    <source>
        <dbReference type="ARBA" id="ARBA00022679"/>
    </source>
</evidence>
<comment type="caution">
    <text evidence="3">The sequence shown here is derived from an EMBL/GenBank/DDBJ whole genome shotgun (WGS) entry which is preliminary data.</text>
</comment>
<gene>
    <name evidence="3" type="ORF">AIOL_002770</name>
</gene>
<dbReference type="GO" id="GO:0050342">
    <property type="term" value="F:tocopherol C-methyltransferase activity"/>
    <property type="evidence" value="ECO:0007669"/>
    <property type="project" value="UniProtKB-EC"/>
</dbReference>
<dbReference type="InterPro" id="IPR013216">
    <property type="entry name" value="Methyltransf_11"/>
</dbReference>
<evidence type="ECO:0000259" key="2">
    <source>
        <dbReference type="Pfam" id="PF08241"/>
    </source>
</evidence>
<dbReference type="GO" id="GO:0032259">
    <property type="term" value="P:methylation"/>
    <property type="evidence" value="ECO:0007669"/>
    <property type="project" value="UniProtKB-KW"/>
</dbReference>
<evidence type="ECO:0000313" key="4">
    <source>
        <dbReference type="Proteomes" id="UP000037178"/>
    </source>
</evidence>
<keyword evidence="1 3" id="KW-0808">Transferase</keyword>
<dbReference type="PANTHER" id="PTHR44068:SF11">
    <property type="entry name" value="GERANYL DIPHOSPHATE 2-C-METHYLTRANSFERASE"/>
    <property type="match status" value="1"/>
</dbReference>
<reference evidence="3 4" key="1">
    <citation type="submission" date="2015-06" db="EMBL/GenBank/DDBJ databases">
        <title>Draft genome sequence of an Alphaproteobacteria species associated to the Mediterranean sponge Oscarella lobularis.</title>
        <authorList>
            <person name="Jourda C."/>
            <person name="Santini S."/>
            <person name="Claverie J.-M."/>
        </authorList>
    </citation>
    <scope>NUCLEOTIDE SEQUENCE [LARGE SCALE GENOMIC DNA]</scope>
    <source>
        <strain evidence="3">IGS</strain>
    </source>
</reference>
<dbReference type="Pfam" id="PF08241">
    <property type="entry name" value="Methyltransf_11"/>
    <property type="match status" value="1"/>
</dbReference>
<dbReference type="GO" id="GO:0008757">
    <property type="term" value="F:S-adenosylmethionine-dependent methyltransferase activity"/>
    <property type="evidence" value="ECO:0007669"/>
    <property type="project" value="InterPro"/>
</dbReference>
<protein>
    <submittedName>
        <fullName evidence="3">Gamma-tocopherol methyltransferase</fullName>
        <ecNumber evidence="3">2.1.1.95</ecNumber>
    </submittedName>
</protein>
<name>A0A0J9E4Y7_9RHOB</name>
<dbReference type="SUPFAM" id="SSF53335">
    <property type="entry name" value="S-adenosyl-L-methionine-dependent methyltransferases"/>
    <property type="match status" value="1"/>
</dbReference>
<dbReference type="RefSeq" id="WP_049643488.1">
    <property type="nucleotide sequence ID" value="NZ_LFTY01000002.1"/>
</dbReference>
<dbReference type="CDD" id="cd02440">
    <property type="entry name" value="AdoMet_MTases"/>
    <property type="match status" value="1"/>
</dbReference>
<accession>A0A0J9E4Y7</accession>
<dbReference type="InterPro" id="IPR050447">
    <property type="entry name" value="Erg6_SMT_methyltransf"/>
</dbReference>
<dbReference type="Proteomes" id="UP000037178">
    <property type="component" value="Unassembled WGS sequence"/>
</dbReference>
<dbReference type="EMBL" id="LFTY01000002">
    <property type="protein sequence ID" value="KMW57802.1"/>
    <property type="molecule type" value="Genomic_DNA"/>
</dbReference>
<dbReference type="OrthoDB" id="9765084at2"/>